<dbReference type="PANTHER" id="PTHR36455:SF1">
    <property type="entry name" value="BLR8292 PROTEIN"/>
    <property type="match status" value="1"/>
</dbReference>
<accession>A0A4V2DCY0</accession>
<dbReference type="AlphaFoldDB" id="A0A4V2DCY0"/>
<gene>
    <name evidence="2" type="ORF">EWE75_18345</name>
</gene>
<evidence type="ECO:0000256" key="1">
    <source>
        <dbReference type="SAM" id="MobiDB-lite"/>
    </source>
</evidence>
<protein>
    <submittedName>
        <fullName evidence="2">Transposase</fullName>
    </submittedName>
</protein>
<comment type="caution">
    <text evidence="2">The sequence shown here is derived from an EMBL/GenBank/DDBJ whole genome shotgun (WGS) entry which is preliminary data.</text>
</comment>
<dbReference type="InterPro" id="IPR008878">
    <property type="entry name" value="Transposase_IS66_Orf2"/>
</dbReference>
<reference evidence="2 3" key="1">
    <citation type="submission" date="2019-02" db="EMBL/GenBank/DDBJ databases">
        <authorList>
            <person name="Li Y."/>
        </authorList>
    </citation>
    <scope>NUCLEOTIDE SEQUENCE [LARGE SCALE GENOMIC DNA]</scope>
    <source>
        <strain evidence="2 3">3-7</strain>
    </source>
</reference>
<dbReference type="OrthoDB" id="9801450at2"/>
<proteinExistence type="predicted"/>
<dbReference type="NCBIfam" id="NF033819">
    <property type="entry name" value="IS66_TnpB"/>
    <property type="match status" value="1"/>
</dbReference>
<dbReference type="Pfam" id="PF05717">
    <property type="entry name" value="TnpB_IS66"/>
    <property type="match status" value="1"/>
</dbReference>
<evidence type="ECO:0000313" key="3">
    <source>
        <dbReference type="Proteomes" id="UP000292085"/>
    </source>
</evidence>
<dbReference type="Proteomes" id="UP000292085">
    <property type="component" value="Unassembled WGS sequence"/>
</dbReference>
<name>A0A4V2DCY0_9SPHN</name>
<feature type="region of interest" description="Disordered" evidence="1">
    <location>
        <begin position="137"/>
        <end position="158"/>
    </location>
</feature>
<organism evidence="2 3">
    <name type="scientific">Sphingomonas populi</name>
    <dbReference type="NCBI Taxonomy" id="2484750"/>
    <lineage>
        <taxon>Bacteria</taxon>
        <taxon>Pseudomonadati</taxon>
        <taxon>Pseudomonadota</taxon>
        <taxon>Alphaproteobacteria</taxon>
        <taxon>Sphingomonadales</taxon>
        <taxon>Sphingomonadaceae</taxon>
        <taxon>Sphingomonas</taxon>
    </lineage>
</organism>
<dbReference type="EMBL" id="SGIS01000033">
    <property type="protein sequence ID" value="RZF63058.1"/>
    <property type="molecule type" value="Genomic_DNA"/>
</dbReference>
<dbReference type="RefSeq" id="WP_130159552.1">
    <property type="nucleotide sequence ID" value="NZ_SGIS01000033.1"/>
</dbReference>
<dbReference type="PANTHER" id="PTHR36455">
    <property type="match status" value="1"/>
</dbReference>
<sequence length="158" mass="16907">MPGDIISECRARSPRNPQSDDLHPGERECRSYRARVPGGANAVVIIPPGPLKVMVATKPVDFRKGAIGLAALVEHELASKPFSGVAWVFRSKRANRIKLLVWDGSGLVLASPMCSPLSCSATMKIRSMTCCPITGSTAASPPQIPRSPKPHEAPVWVS</sequence>
<keyword evidence="3" id="KW-1185">Reference proteome</keyword>
<evidence type="ECO:0000313" key="2">
    <source>
        <dbReference type="EMBL" id="RZF63058.1"/>
    </source>
</evidence>